<feature type="domain" description="CCHC-type" evidence="6">
    <location>
        <begin position="422"/>
        <end position="435"/>
    </location>
</feature>
<dbReference type="PROSITE" id="PS50158">
    <property type="entry name" value="ZF_CCHC"/>
    <property type="match status" value="3"/>
</dbReference>
<keyword evidence="3" id="KW-0862">Zinc</keyword>
<dbReference type="Gene3D" id="4.10.60.10">
    <property type="entry name" value="Zinc finger, CCHC-type"/>
    <property type="match status" value="2"/>
</dbReference>
<evidence type="ECO:0000256" key="5">
    <source>
        <dbReference type="SAM" id="MobiDB-lite"/>
    </source>
</evidence>
<keyword evidence="9" id="KW-1185">Reference proteome</keyword>
<dbReference type="PANTHER" id="PTHR33680">
    <property type="entry name" value="OS07G0190500 PROTEIN"/>
    <property type="match status" value="1"/>
</dbReference>
<comment type="caution">
    <text evidence="8">The sequence shown here is derived from an EMBL/GenBank/DDBJ whole genome shotgun (WGS) entry which is preliminary data.</text>
</comment>
<dbReference type="Pfam" id="PF00098">
    <property type="entry name" value="zf-CCHC"/>
    <property type="match status" value="2"/>
</dbReference>
<feature type="compositionally biased region" description="Basic and acidic residues" evidence="5">
    <location>
        <begin position="208"/>
        <end position="225"/>
    </location>
</feature>
<dbReference type="GO" id="GO:0008270">
    <property type="term" value="F:zinc ion binding"/>
    <property type="evidence" value="ECO:0007669"/>
    <property type="project" value="UniProtKB-KW"/>
</dbReference>
<dbReference type="EMBL" id="MVGT01002051">
    <property type="protein sequence ID" value="OVA09705.1"/>
    <property type="molecule type" value="Genomic_DNA"/>
</dbReference>
<evidence type="ECO:0000256" key="3">
    <source>
        <dbReference type="ARBA" id="ARBA00022833"/>
    </source>
</evidence>
<feature type="region of interest" description="Disordered" evidence="5">
    <location>
        <begin position="193"/>
        <end position="225"/>
    </location>
</feature>
<sequence>MGSESVGSSNPVLEFNKSQKQQFSGPQNTPEVHQPILHNMELDTCFHCKKQGHWAVNCPDKQKKKAESPTDPTPAMIGDQSILDRPCPCGGGSCIVRTSKTPTNPGRKFYKCPLKMGMQCNFFQWCDMASSDQWRDVPLTPYPMCPCGAGLCHRLTSKKYNGRPFFVCPVKQGEGSCGFIRWEDALTKTLSNGHLDESKHSPRLAFDGQEKTKRTHEDHKTGDGNKLKVIASPVSMEGRSDPPLMRECHVKEETVRLDSMVLDDAISPVGNLILNKDKKTVPVAIAGQCFSESSHPRCSCGAGLCTRLTEKEGENKGRTYFVCPVEKGEGACNFFQWDVKKEANRIDEENKHGDGDKRKGIVSPVSRGEGSDSRLTREYHVEEEMVRLDSDSVVFSNLVSPIRNLTLSEEKRSVPVGKAGQCLWCGKEGHWSKECITSNPPCFRCGKSGHWMNDCTA</sequence>
<name>A0A200QH18_MACCD</name>
<dbReference type="Pfam" id="PF06839">
    <property type="entry name" value="Zn_ribbon_GRF"/>
    <property type="match status" value="3"/>
</dbReference>
<dbReference type="InterPro" id="IPR036875">
    <property type="entry name" value="Znf_CCHC_sf"/>
</dbReference>
<evidence type="ECO:0000313" key="9">
    <source>
        <dbReference type="Proteomes" id="UP000195402"/>
    </source>
</evidence>
<feature type="domain" description="CCHC-type" evidence="6">
    <location>
        <begin position="45"/>
        <end position="60"/>
    </location>
</feature>
<protein>
    <submittedName>
        <fullName evidence="8">Zinc finger protein</fullName>
    </submittedName>
</protein>
<evidence type="ECO:0000256" key="4">
    <source>
        <dbReference type="PROSITE-ProRule" id="PRU00047"/>
    </source>
</evidence>
<feature type="compositionally biased region" description="Polar residues" evidence="5">
    <location>
        <begin position="1"/>
        <end position="31"/>
    </location>
</feature>
<dbReference type="SUPFAM" id="SSF57756">
    <property type="entry name" value="Retrovirus zinc finger-like domains"/>
    <property type="match status" value="2"/>
</dbReference>
<dbReference type="AlphaFoldDB" id="A0A200QH18"/>
<dbReference type="OrthoDB" id="5418639at2759"/>
<dbReference type="GO" id="GO:0003676">
    <property type="term" value="F:nucleic acid binding"/>
    <property type="evidence" value="ECO:0007669"/>
    <property type="project" value="InterPro"/>
</dbReference>
<evidence type="ECO:0000256" key="1">
    <source>
        <dbReference type="ARBA" id="ARBA00022723"/>
    </source>
</evidence>
<organism evidence="8 9">
    <name type="scientific">Macleaya cordata</name>
    <name type="common">Five-seeded plume-poppy</name>
    <name type="synonym">Bocconia cordata</name>
    <dbReference type="NCBI Taxonomy" id="56857"/>
    <lineage>
        <taxon>Eukaryota</taxon>
        <taxon>Viridiplantae</taxon>
        <taxon>Streptophyta</taxon>
        <taxon>Embryophyta</taxon>
        <taxon>Tracheophyta</taxon>
        <taxon>Spermatophyta</taxon>
        <taxon>Magnoliopsida</taxon>
        <taxon>Ranunculales</taxon>
        <taxon>Papaveraceae</taxon>
        <taxon>Papaveroideae</taxon>
        <taxon>Macleaya</taxon>
    </lineage>
</organism>
<evidence type="ECO:0000256" key="2">
    <source>
        <dbReference type="ARBA" id="ARBA00022771"/>
    </source>
</evidence>
<reference evidence="8 9" key="1">
    <citation type="journal article" date="2017" name="Mol. Plant">
        <title>The Genome of Medicinal Plant Macleaya cordata Provides New Insights into Benzylisoquinoline Alkaloids Metabolism.</title>
        <authorList>
            <person name="Liu X."/>
            <person name="Liu Y."/>
            <person name="Huang P."/>
            <person name="Ma Y."/>
            <person name="Qing Z."/>
            <person name="Tang Q."/>
            <person name="Cao H."/>
            <person name="Cheng P."/>
            <person name="Zheng Y."/>
            <person name="Yuan Z."/>
            <person name="Zhou Y."/>
            <person name="Liu J."/>
            <person name="Tang Z."/>
            <person name="Zhuo Y."/>
            <person name="Zhang Y."/>
            <person name="Yu L."/>
            <person name="Huang J."/>
            <person name="Yang P."/>
            <person name="Peng Q."/>
            <person name="Zhang J."/>
            <person name="Jiang W."/>
            <person name="Zhang Z."/>
            <person name="Lin K."/>
            <person name="Ro D.K."/>
            <person name="Chen X."/>
            <person name="Xiong X."/>
            <person name="Shang Y."/>
            <person name="Huang S."/>
            <person name="Zeng J."/>
        </authorList>
    </citation>
    <scope>NUCLEOTIDE SEQUENCE [LARGE SCALE GENOMIC DNA]</scope>
    <source>
        <strain evidence="9">cv. BLH2017</strain>
        <tissue evidence="8">Root</tissue>
    </source>
</reference>
<evidence type="ECO:0000259" key="6">
    <source>
        <dbReference type="PROSITE" id="PS50158"/>
    </source>
</evidence>
<dbReference type="InterPro" id="IPR010666">
    <property type="entry name" value="Znf_GRF"/>
</dbReference>
<feature type="region of interest" description="Disordered" evidence="5">
    <location>
        <begin position="1"/>
        <end position="32"/>
    </location>
</feature>
<feature type="compositionally biased region" description="Basic and acidic residues" evidence="5">
    <location>
        <begin position="346"/>
        <end position="359"/>
    </location>
</feature>
<evidence type="ECO:0000313" key="8">
    <source>
        <dbReference type="EMBL" id="OVA09705.1"/>
    </source>
</evidence>
<dbReference type="InParanoid" id="A0A200QH18"/>
<feature type="region of interest" description="Disordered" evidence="5">
    <location>
        <begin position="346"/>
        <end position="376"/>
    </location>
</feature>
<dbReference type="SMART" id="SM00343">
    <property type="entry name" value="ZnF_C2HC"/>
    <property type="match status" value="3"/>
</dbReference>
<dbReference type="Proteomes" id="UP000195402">
    <property type="component" value="Unassembled WGS sequence"/>
</dbReference>
<proteinExistence type="predicted"/>
<dbReference type="InterPro" id="IPR001878">
    <property type="entry name" value="Znf_CCHC"/>
</dbReference>
<dbReference type="OMA" id="WSKECIT"/>
<dbReference type="PANTHER" id="PTHR33680:SF1">
    <property type="entry name" value="OS05G0489500 PROTEIN"/>
    <property type="match status" value="1"/>
</dbReference>
<feature type="domain" description="GRF-type" evidence="7">
    <location>
        <begin position="298"/>
        <end position="341"/>
    </location>
</feature>
<evidence type="ECO:0000259" key="7">
    <source>
        <dbReference type="PROSITE" id="PS51999"/>
    </source>
</evidence>
<dbReference type="PROSITE" id="PS51999">
    <property type="entry name" value="ZF_GRF"/>
    <property type="match status" value="2"/>
</dbReference>
<feature type="domain" description="GRF-type" evidence="7">
    <location>
        <begin position="87"/>
        <end position="129"/>
    </location>
</feature>
<keyword evidence="1" id="KW-0479">Metal-binding</keyword>
<accession>A0A200QH18</accession>
<gene>
    <name evidence="8" type="ORF">BVC80_9101g243</name>
</gene>
<keyword evidence="2 4" id="KW-0863">Zinc-finger</keyword>
<dbReference type="STRING" id="56857.A0A200QH18"/>
<feature type="domain" description="CCHC-type" evidence="6">
    <location>
        <begin position="442"/>
        <end position="455"/>
    </location>
</feature>